<dbReference type="NCBIfam" id="TIGR01444">
    <property type="entry name" value="fkbM_fam"/>
    <property type="match status" value="1"/>
</dbReference>
<dbReference type="PATRIC" id="fig|595434.4.peg.2549"/>
<dbReference type="OrthoDB" id="5329963at2"/>
<organism evidence="2 3">
    <name type="scientific">Rhodopirellula islandica</name>
    <dbReference type="NCBI Taxonomy" id="595434"/>
    <lineage>
        <taxon>Bacteria</taxon>
        <taxon>Pseudomonadati</taxon>
        <taxon>Planctomycetota</taxon>
        <taxon>Planctomycetia</taxon>
        <taxon>Pirellulales</taxon>
        <taxon>Pirellulaceae</taxon>
        <taxon>Rhodopirellula</taxon>
    </lineage>
</organism>
<evidence type="ECO:0000259" key="1">
    <source>
        <dbReference type="Pfam" id="PF05050"/>
    </source>
</evidence>
<evidence type="ECO:0000313" key="3">
    <source>
        <dbReference type="Proteomes" id="UP000036367"/>
    </source>
</evidence>
<dbReference type="GO" id="GO:0032259">
    <property type="term" value="P:methylation"/>
    <property type="evidence" value="ECO:0007669"/>
    <property type="project" value="UniProtKB-KW"/>
</dbReference>
<dbReference type="InterPro" id="IPR006342">
    <property type="entry name" value="FkbM_mtfrase"/>
</dbReference>
<feature type="domain" description="Methyltransferase FkbM" evidence="1">
    <location>
        <begin position="60"/>
        <end position="191"/>
    </location>
</feature>
<keyword evidence="2" id="KW-0808">Transferase</keyword>
<evidence type="ECO:0000313" key="2">
    <source>
        <dbReference type="EMBL" id="KLU05315.1"/>
    </source>
</evidence>
<gene>
    <name evidence="2" type="ORF">RISK_002678</name>
</gene>
<dbReference type="RefSeq" id="WP_053061143.1">
    <property type="nucleotide sequence ID" value="NZ_LECT01000020.1"/>
</dbReference>
<protein>
    <submittedName>
        <fullName evidence="2">Methyltransferase, FkbM family</fullName>
    </submittedName>
</protein>
<keyword evidence="3" id="KW-1185">Reference proteome</keyword>
<dbReference type="InterPro" id="IPR029063">
    <property type="entry name" value="SAM-dependent_MTases_sf"/>
</dbReference>
<sequence length="237" mass="26811">MPKKTVGQRIAQLFRKPWKTLTNSRYRDFRRAYNQFRSDGIPTKRYEFDDLGSNSIVLDLGGFRGEWADDIHARYGSTVHVFEPHPRFASELQAKYAGHSHIHVHAVALSSSDGELILSDTGDASSAIREGEKSISGRRVEAGAYLQSIGVDHADLMKVNIEGGEYDILPHLASLGWLPRIETIQVQFHDLSASSDDDRNHIRRDLAQSHGEDWCYPFVWEQWSKPADVIQVPQRAA</sequence>
<dbReference type="Pfam" id="PF05050">
    <property type="entry name" value="Methyltransf_21"/>
    <property type="match status" value="1"/>
</dbReference>
<dbReference type="SUPFAM" id="SSF53335">
    <property type="entry name" value="S-adenosyl-L-methionine-dependent methyltransferases"/>
    <property type="match status" value="1"/>
</dbReference>
<accession>A0A0J1BFJ0</accession>
<dbReference type="GO" id="GO:0008168">
    <property type="term" value="F:methyltransferase activity"/>
    <property type="evidence" value="ECO:0007669"/>
    <property type="project" value="UniProtKB-KW"/>
</dbReference>
<dbReference type="AlphaFoldDB" id="A0A0J1BFJ0"/>
<dbReference type="Gene3D" id="3.40.50.150">
    <property type="entry name" value="Vaccinia Virus protein VP39"/>
    <property type="match status" value="1"/>
</dbReference>
<reference evidence="2" key="1">
    <citation type="submission" date="2015-05" db="EMBL/GenBank/DDBJ databases">
        <title>Permanent draft genome of Rhodopirellula islandicus K833.</title>
        <authorList>
            <person name="Kizina J."/>
            <person name="Richter M."/>
            <person name="Glockner F.O."/>
            <person name="Harder J."/>
        </authorList>
    </citation>
    <scope>NUCLEOTIDE SEQUENCE [LARGE SCALE GENOMIC DNA]</scope>
    <source>
        <strain evidence="2">K833</strain>
    </source>
</reference>
<dbReference type="STRING" id="595434.RISK_002678"/>
<dbReference type="Proteomes" id="UP000036367">
    <property type="component" value="Unassembled WGS sequence"/>
</dbReference>
<name>A0A0J1BFJ0_RHOIS</name>
<proteinExistence type="predicted"/>
<comment type="caution">
    <text evidence="2">The sequence shown here is derived from an EMBL/GenBank/DDBJ whole genome shotgun (WGS) entry which is preliminary data.</text>
</comment>
<keyword evidence="2" id="KW-0489">Methyltransferase</keyword>
<dbReference type="EMBL" id="LECT01000020">
    <property type="protein sequence ID" value="KLU05315.1"/>
    <property type="molecule type" value="Genomic_DNA"/>
</dbReference>